<comment type="caution">
    <text evidence="1">The sequence shown here is derived from an EMBL/GenBank/DDBJ whole genome shotgun (WGS) entry which is preliminary data.</text>
</comment>
<sequence>MGAYAVSRSTTVIADPARVHGLINDFREWTAWSPWEDIDPDLQRDYTGPDEGVGARYEWSGNRKAGEGSMEITSSEPQEIGIQLDFLKPFKASNAVTFTLTPAVDGTQVTWLMTGQQSGLMSLFGKLVPMDKLVGKDFEKGLTRLKAAAERPA</sequence>
<dbReference type="SUPFAM" id="SSF55961">
    <property type="entry name" value="Bet v1-like"/>
    <property type="match status" value="1"/>
</dbReference>
<dbReference type="CDD" id="cd07818">
    <property type="entry name" value="SRPBCC_1"/>
    <property type="match status" value="1"/>
</dbReference>
<evidence type="ECO:0000313" key="2">
    <source>
        <dbReference type="Proteomes" id="UP000295198"/>
    </source>
</evidence>
<accession>A0A4Q4ZKN6</accession>
<keyword evidence="2" id="KW-1185">Reference proteome</keyword>
<evidence type="ECO:0000313" key="1">
    <source>
        <dbReference type="EMBL" id="RYP88932.1"/>
    </source>
</evidence>
<dbReference type="Proteomes" id="UP000295198">
    <property type="component" value="Unassembled WGS sequence"/>
</dbReference>
<dbReference type="Gene3D" id="3.30.530.20">
    <property type="match status" value="1"/>
</dbReference>
<dbReference type="AlphaFoldDB" id="A0A4Q4ZKN6"/>
<dbReference type="RefSeq" id="WP_134712934.1">
    <property type="nucleotide sequence ID" value="NZ_SDKM01000001.1"/>
</dbReference>
<dbReference type="InterPro" id="IPR019587">
    <property type="entry name" value="Polyketide_cyclase/dehydratase"/>
</dbReference>
<dbReference type="OrthoDB" id="9807923at2"/>
<dbReference type="InterPro" id="IPR023393">
    <property type="entry name" value="START-like_dom_sf"/>
</dbReference>
<proteinExistence type="predicted"/>
<dbReference type="Pfam" id="PF10604">
    <property type="entry name" value="Polyketide_cyc2"/>
    <property type="match status" value="1"/>
</dbReference>
<dbReference type="EMBL" id="SDKM01000001">
    <property type="protein sequence ID" value="RYP88932.1"/>
    <property type="molecule type" value="Genomic_DNA"/>
</dbReference>
<organism evidence="1 2">
    <name type="scientific">Nocardioides guangzhouensis</name>
    <dbReference type="NCBI Taxonomy" id="2497878"/>
    <lineage>
        <taxon>Bacteria</taxon>
        <taxon>Bacillati</taxon>
        <taxon>Actinomycetota</taxon>
        <taxon>Actinomycetes</taxon>
        <taxon>Propionibacteriales</taxon>
        <taxon>Nocardioidaceae</taxon>
        <taxon>Nocardioides</taxon>
    </lineage>
</organism>
<name>A0A4Q4ZKN6_9ACTN</name>
<gene>
    <name evidence="1" type="ORF">EKO23_00380</name>
</gene>
<protein>
    <submittedName>
        <fullName evidence="1">Transcriptional regulator</fullName>
    </submittedName>
</protein>
<reference evidence="1 2" key="1">
    <citation type="submission" date="2019-01" db="EMBL/GenBank/DDBJ databases">
        <title>Nocardioides guangzhouensis sp. nov., an actinobacterium isolated from soil.</title>
        <authorList>
            <person name="Fu Y."/>
            <person name="Cai Y."/>
            <person name="Lin Z."/>
            <person name="Chen P."/>
        </authorList>
    </citation>
    <scope>NUCLEOTIDE SEQUENCE [LARGE SCALE GENOMIC DNA]</scope>
    <source>
        <strain evidence="1 2">130</strain>
    </source>
</reference>